<evidence type="ECO:0000259" key="8">
    <source>
        <dbReference type="Pfam" id="PF02897"/>
    </source>
</evidence>
<evidence type="ECO:0000256" key="3">
    <source>
        <dbReference type="ARBA" id="ARBA00011897"/>
    </source>
</evidence>
<dbReference type="Gene3D" id="2.130.10.120">
    <property type="entry name" value="Prolyl oligopeptidase, N-terminal domain"/>
    <property type="match status" value="1"/>
</dbReference>
<gene>
    <name evidence="9" type="ORF">ACFFVB_16745</name>
</gene>
<dbReference type="Pfam" id="PF00326">
    <property type="entry name" value="Peptidase_S9"/>
    <property type="match status" value="1"/>
</dbReference>
<organism evidence="9 10">
    <name type="scientific">Formosa undariae</name>
    <dbReference type="NCBI Taxonomy" id="1325436"/>
    <lineage>
        <taxon>Bacteria</taxon>
        <taxon>Pseudomonadati</taxon>
        <taxon>Bacteroidota</taxon>
        <taxon>Flavobacteriia</taxon>
        <taxon>Flavobacteriales</taxon>
        <taxon>Flavobacteriaceae</taxon>
        <taxon>Formosa</taxon>
    </lineage>
</organism>
<proteinExistence type="inferred from homology"/>
<dbReference type="InterPro" id="IPR002471">
    <property type="entry name" value="Pept_S9_AS"/>
</dbReference>
<evidence type="ECO:0000256" key="2">
    <source>
        <dbReference type="ARBA" id="ARBA00005228"/>
    </source>
</evidence>
<dbReference type="InterPro" id="IPR023302">
    <property type="entry name" value="Pept_S9A_N"/>
</dbReference>
<dbReference type="PANTHER" id="PTHR42881">
    <property type="entry name" value="PROLYL ENDOPEPTIDASE"/>
    <property type="match status" value="1"/>
</dbReference>
<evidence type="ECO:0000313" key="9">
    <source>
        <dbReference type="EMBL" id="MFB9054740.1"/>
    </source>
</evidence>
<evidence type="ECO:0000256" key="6">
    <source>
        <dbReference type="ARBA" id="ARBA00022825"/>
    </source>
</evidence>
<evidence type="ECO:0000256" key="1">
    <source>
        <dbReference type="ARBA" id="ARBA00001070"/>
    </source>
</evidence>
<dbReference type="InterPro" id="IPR002470">
    <property type="entry name" value="Peptidase_S9A"/>
</dbReference>
<dbReference type="InterPro" id="IPR001375">
    <property type="entry name" value="Peptidase_S9_cat"/>
</dbReference>
<keyword evidence="6" id="KW-0720">Serine protease</keyword>
<dbReference type="InterPro" id="IPR051167">
    <property type="entry name" value="Prolyl_oligopep/macrocyclase"/>
</dbReference>
<keyword evidence="10" id="KW-1185">Reference proteome</keyword>
<feature type="domain" description="Peptidase S9A N-terminal" evidence="8">
    <location>
        <begin position="30"/>
        <end position="435"/>
    </location>
</feature>
<dbReference type="Pfam" id="PF02897">
    <property type="entry name" value="Peptidase_S9_N"/>
    <property type="match status" value="1"/>
</dbReference>
<keyword evidence="4" id="KW-0645">Protease</keyword>
<dbReference type="PANTHER" id="PTHR42881:SF2">
    <property type="entry name" value="PROLYL ENDOPEPTIDASE"/>
    <property type="match status" value="1"/>
</dbReference>
<evidence type="ECO:0000313" key="10">
    <source>
        <dbReference type="Proteomes" id="UP001589605"/>
    </source>
</evidence>
<dbReference type="PRINTS" id="PR00862">
    <property type="entry name" value="PROLIGOPTASE"/>
</dbReference>
<dbReference type="RefSeq" id="WP_382384378.1">
    <property type="nucleotide sequence ID" value="NZ_JBHMEZ010000031.1"/>
</dbReference>
<evidence type="ECO:0000259" key="7">
    <source>
        <dbReference type="Pfam" id="PF00326"/>
    </source>
</evidence>
<dbReference type="SUPFAM" id="SSF50993">
    <property type="entry name" value="Peptidase/esterase 'gauge' domain"/>
    <property type="match status" value="1"/>
</dbReference>
<protein>
    <recommendedName>
        <fullName evidence="3">prolyl oligopeptidase</fullName>
        <ecNumber evidence="3">3.4.21.26</ecNumber>
    </recommendedName>
</protein>
<comment type="catalytic activity">
    <reaction evidence="1">
        <text>Hydrolysis of Pro-|-Xaa &gt;&gt; Ala-|-Xaa in oligopeptides.</text>
        <dbReference type="EC" id="3.4.21.26"/>
    </reaction>
</comment>
<dbReference type="PROSITE" id="PS00708">
    <property type="entry name" value="PRO_ENDOPEP_SER"/>
    <property type="match status" value="1"/>
</dbReference>
<name>A0ABV5F5R2_9FLAO</name>
<dbReference type="EC" id="3.4.21.26" evidence="3"/>
<evidence type="ECO:0000256" key="4">
    <source>
        <dbReference type="ARBA" id="ARBA00022670"/>
    </source>
</evidence>
<keyword evidence="5" id="KW-0378">Hydrolase</keyword>
<dbReference type="Proteomes" id="UP001589605">
    <property type="component" value="Unassembled WGS sequence"/>
</dbReference>
<accession>A0ABV5F5R2</accession>
<reference evidence="9 10" key="1">
    <citation type="submission" date="2024-09" db="EMBL/GenBank/DDBJ databases">
        <authorList>
            <person name="Sun Q."/>
            <person name="Mori K."/>
        </authorList>
    </citation>
    <scope>NUCLEOTIDE SEQUENCE [LARGE SCALE GENOMIC DNA]</scope>
    <source>
        <strain evidence="9 10">CECT 8286</strain>
    </source>
</reference>
<dbReference type="InterPro" id="IPR029058">
    <property type="entry name" value="AB_hydrolase_fold"/>
</dbReference>
<dbReference type="Gene3D" id="3.40.50.1820">
    <property type="entry name" value="alpha/beta hydrolase"/>
    <property type="match status" value="1"/>
</dbReference>
<sequence>MSKFYAFTLLFFIVSQLSAQKQYEYELTPKDSSTNTYFNTTLSDPYQWMENPADPRLANWLEAETKLTKKVKSRYLKTLDLKDQIAAMYYGVKEQKIKGYVEKDKANKSKYEFKYKTQNSNRFPNLYYRERGDKNYRILVDIKKFMKDQGKNIAIMGYDINEEYDLVAIRLSQEGSDWQELFFFYLSNGQQIHNSLKYIRSGSNLVWDKMNLYYDRYDAPKDNRAHLDKAVGQKLYYHKFGDTQDKDNMLYANSAQSNTEEFICFELNEKLFFYKTLSHKNKEYRALAVAEKNDSLLNLKNFLIYPYSSTINITIEEAFGDKILLRTNWEAPNGRVLIVDTNNPNKPSEIVPEYDVFLKQVNRLGNDKFVCIYKNGNRDLALFYDLEGNLLHKIDFPEGKKVNGLRENKEDVEFTDFYVSSFYHPDLYYQLSLKNLTFKPSLSVSVPYDPESLETRYVKYKSKDGTEIPMYITCLKTTELNGENPTLLYGYGGYGTTVEPAFDESRALWLLHGGILAIPNVRGGGAEGSDWSLEGRRLKKQNGIDDFIAAAEYLIQEKYTSSEHLGSNGGSHGGLLVSAAAIQRPNLFKAVVAEAGPYDMLRFENFTVGSAATNINEFGSTTNEADFNNLWSYSPMHNIKAGIKYPNYLVMTGESDDRVPPLHTFKFLATLQEKASPESLYLMYLIPGAGHGGPLSFNDWFDKVLYKYAFLYHFL</sequence>
<comment type="caution">
    <text evidence="9">The sequence shown here is derived from an EMBL/GenBank/DDBJ whole genome shotgun (WGS) entry which is preliminary data.</text>
</comment>
<evidence type="ECO:0000256" key="5">
    <source>
        <dbReference type="ARBA" id="ARBA00022801"/>
    </source>
</evidence>
<comment type="similarity">
    <text evidence="2">Belongs to the peptidase S9A family.</text>
</comment>
<dbReference type="SUPFAM" id="SSF53474">
    <property type="entry name" value="alpha/beta-Hydrolases"/>
    <property type="match status" value="1"/>
</dbReference>
<feature type="domain" description="Peptidase S9 prolyl oligopeptidase catalytic" evidence="7">
    <location>
        <begin position="502"/>
        <end position="711"/>
    </location>
</feature>
<dbReference type="EMBL" id="JBHMEZ010000031">
    <property type="protein sequence ID" value="MFB9054740.1"/>
    <property type="molecule type" value="Genomic_DNA"/>
</dbReference>